<dbReference type="Proteomes" id="UP000003688">
    <property type="component" value="Unassembled WGS sequence"/>
</dbReference>
<dbReference type="PROSITE" id="PS51007">
    <property type="entry name" value="CYTC"/>
    <property type="match status" value="1"/>
</dbReference>
<dbReference type="Gene3D" id="1.10.760.10">
    <property type="entry name" value="Cytochrome c-like domain"/>
    <property type="match status" value="1"/>
</dbReference>
<dbReference type="GO" id="GO:0020037">
    <property type="term" value="F:heme binding"/>
    <property type="evidence" value="ECO:0007669"/>
    <property type="project" value="InterPro"/>
</dbReference>
<dbReference type="SUPFAM" id="SSF48371">
    <property type="entry name" value="ARM repeat"/>
    <property type="match status" value="1"/>
</dbReference>
<dbReference type="GO" id="GO:0046872">
    <property type="term" value="F:metal ion binding"/>
    <property type="evidence" value="ECO:0007669"/>
    <property type="project" value="UniProtKB-KW"/>
</dbReference>
<proteinExistence type="predicted"/>
<evidence type="ECO:0000256" key="4">
    <source>
        <dbReference type="PROSITE-ProRule" id="PRU00433"/>
    </source>
</evidence>
<dbReference type="NCBIfam" id="TIGR02604">
    <property type="entry name" value="Piru_Ver_Nterm"/>
    <property type="match status" value="1"/>
</dbReference>
<dbReference type="STRING" id="320771.Cflav_PD4650"/>
<dbReference type="InterPro" id="IPR011989">
    <property type="entry name" value="ARM-like"/>
</dbReference>
<evidence type="ECO:0000256" key="1">
    <source>
        <dbReference type="ARBA" id="ARBA00022617"/>
    </source>
</evidence>
<dbReference type="InterPro" id="IPR036909">
    <property type="entry name" value="Cyt_c-like_dom_sf"/>
</dbReference>
<evidence type="ECO:0000313" key="8">
    <source>
        <dbReference type="Proteomes" id="UP000003688"/>
    </source>
</evidence>
<feature type="signal peptide" evidence="5">
    <location>
        <begin position="1"/>
        <end position="31"/>
    </location>
</feature>
<organism evidence="7 8">
    <name type="scientific">Pedosphaera parvula (strain Ellin514)</name>
    <dbReference type="NCBI Taxonomy" id="320771"/>
    <lineage>
        <taxon>Bacteria</taxon>
        <taxon>Pseudomonadati</taxon>
        <taxon>Verrucomicrobiota</taxon>
        <taxon>Pedosphaerae</taxon>
        <taxon>Pedosphaerales</taxon>
        <taxon>Pedosphaeraceae</taxon>
        <taxon>Pedosphaera</taxon>
    </lineage>
</organism>
<evidence type="ECO:0000259" key="6">
    <source>
        <dbReference type="PROSITE" id="PS51007"/>
    </source>
</evidence>
<dbReference type="InterPro" id="IPR013428">
    <property type="entry name" value="Membrane-bound_put_N"/>
</dbReference>
<evidence type="ECO:0000256" key="2">
    <source>
        <dbReference type="ARBA" id="ARBA00022723"/>
    </source>
</evidence>
<dbReference type="InterPro" id="IPR009056">
    <property type="entry name" value="Cyt_c-like_dom"/>
</dbReference>
<dbReference type="PANTHER" id="PTHR33546">
    <property type="entry name" value="LARGE, MULTIFUNCTIONAL SECRETED PROTEIN-RELATED"/>
    <property type="match status" value="1"/>
</dbReference>
<evidence type="ECO:0000256" key="3">
    <source>
        <dbReference type="ARBA" id="ARBA00023004"/>
    </source>
</evidence>
<dbReference type="Pfam" id="PF00034">
    <property type="entry name" value="Cytochrom_C"/>
    <property type="match status" value="1"/>
</dbReference>
<dbReference type="InterPro" id="IPR011041">
    <property type="entry name" value="Quinoprot_gluc/sorb_DH_b-prop"/>
</dbReference>
<gene>
    <name evidence="7" type="ORF">Cflav_PD4650</name>
</gene>
<sequence length="1138" mass="125252">MYCPNQLLSLPTRWLVFLACAVFPVTLPAQHSTNNPPSQAELGMKKFQIASGLKTELFAAEPMLQNPVSFSIDEHGRFFVAETHRYGISILDITQNLPWLLNDLSFRKVEDRSDFLQKTFATNQSILTRDSELVRVIQDKSGTGKADSSSVFAEGFNQVPSGVAAGILARKGQVWLACIPDLWRLEAPLDSEKEQGREKLHTGFGVHIGVTGHDLHGLRLGPDGKLYMSSGDRGLVVKTKEGKLLNYPDTGTVLRCNPDGSDMEVFAIGLRNPQELAFDQYGNLFTDDNDTAGEDRSRVIHVVEGADYGWRCSYQHMSGFGPWNKEKVWMGNIDDALPWSGYVSQGPSGLAYYPGTGLPDKYKNHFLVCDFPGGVRSFAVKPRGASYETIENEKFIWNLWPTDVDFGPDSHVYISDWVEGWQMPNKGRIYRINNPAQTNNAAAEEVRTLLSQGTEKLTIKELTNLLSHADMRVRLEAQYALADKGLSASSALRDVALNKTNAQPARLHALWGIGQIVAGRLRQESHGEEFGRQLVETQLNPLLPLLGDADAEVRAQTAKQLGEFCLSGAYSGLVKLLKDASPRVQFFAANGLGKMKNKQAIGAIKDFLRRNEDHDAYLTHAGMMALLSIGDVDAILASGHDKSAAVRRVALLCMRRLENPEISMFLQDSEKRLVVEAARAINDVPINGGMPELAAILGSKHSNLWSHASIQQQYDADTKVGKSVNATSDWRHTLPSEQLLLRAINANFRLGQPEHAKILADFADRNDSPDSMRVAALEALSDWAAPQSLDRVMGLWRPLPAREKSVAQNAVRPYLFNLLQTKNEKVLVAVAHCAANLKLDEASIILSELYHKGQFSPATRIELLQALADLKDNRLDRAVASALADPNNNVRREGVKVLTKLNLPNAPELLEKLIATEKDVKLCQTAYATLAQIKGEAADNIIIHGLDELCSGKLRPELQLDLLEAAAKRSSTNVHVALTKYEESLPANDEIKGYRAVLAGGDLEEGKKIFTERAGVACMRCHAVQSKGGVVGPDLAGIGKRQTRELLLESILFPNKLIAPGFENITLLMKNGSTLAGVVKTESEKELVLNSPEDGIITVQKGEIQSRQQEVSAMPEGLNKMLSKQDLRNLVEYLANLK</sequence>
<protein>
    <submittedName>
        <fullName evidence="7">Heme-binding protein</fullName>
    </submittedName>
</protein>
<dbReference type="Gene3D" id="1.25.10.10">
    <property type="entry name" value="Leucine-rich Repeat Variant"/>
    <property type="match status" value="2"/>
</dbReference>
<reference evidence="7 8" key="1">
    <citation type="journal article" date="2011" name="J. Bacteriol.">
        <title>Genome sequence of 'Pedosphaera parvula' Ellin514, an aerobic Verrucomicrobial isolate from pasture soil.</title>
        <authorList>
            <person name="Kant R."/>
            <person name="van Passel M.W."/>
            <person name="Sangwan P."/>
            <person name="Palva A."/>
            <person name="Lucas S."/>
            <person name="Copeland A."/>
            <person name="Lapidus A."/>
            <person name="Glavina Del Rio T."/>
            <person name="Dalin E."/>
            <person name="Tice H."/>
            <person name="Bruce D."/>
            <person name="Goodwin L."/>
            <person name="Pitluck S."/>
            <person name="Chertkov O."/>
            <person name="Larimer F.W."/>
            <person name="Land M.L."/>
            <person name="Hauser L."/>
            <person name="Brettin T.S."/>
            <person name="Detter J.C."/>
            <person name="Han S."/>
            <person name="de Vos W.M."/>
            <person name="Janssen P.H."/>
            <person name="Smidt H."/>
        </authorList>
    </citation>
    <scope>NUCLEOTIDE SEQUENCE [LARGE SCALE GENOMIC DNA]</scope>
    <source>
        <strain evidence="7 8">Ellin514</strain>
    </source>
</reference>
<dbReference type="SUPFAM" id="SSF50952">
    <property type="entry name" value="Soluble quinoprotein glucose dehydrogenase"/>
    <property type="match status" value="1"/>
</dbReference>
<dbReference type="InterPro" id="IPR016024">
    <property type="entry name" value="ARM-type_fold"/>
</dbReference>
<accession>B9XE96</accession>
<keyword evidence="1 4" id="KW-0349">Heme</keyword>
<dbReference type="InterPro" id="IPR013427">
    <property type="entry name" value="Haem-bd_dom_put"/>
</dbReference>
<feature type="chain" id="PRO_5002894318" evidence="5">
    <location>
        <begin position="32"/>
        <end position="1138"/>
    </location>
</feature>
<dbReference type="InterPro" id="IPR055557">
    <property type="entry name" value="DUF7133"/>
</dbReference>
<dbReference type="Gene3D" id="2.120.10.30">
    <property type="entry name" value="TolB, C-terminal domain"/>
    <property type="match status" value="1"/>
</dbReference>
<dbReference type="EMBL" id="ABOX02000007">
    <property type="protein sequence ID" value="EEF61987.1"/>
    <property type="molecule type" value="Genomic_DNA"/>
</dbReference>
<dbReference type="PANTHER" id="PTHR33546:SF1">
    <property type="entry name" value="LARGE, MULTIFUNCTIONAL SECRETED PROTEIN"/>
    <property type="match status" value="1"/>
</dbReference>
<dbReference type="Pfam" id="PF23500">
    <property type="entry name" value="DUF7133"/>
    <property type="match status" value="1"/>
</dbReference>
<dbReference type="SUPFAM" id="SSF46626">
    <property type="entry name" value="Cytochrome c"/>
    <property type="match status" value="1"/>
</dbReference>
<dbReference type="AlphaFoldDB" id="B9XE96"/>
<comment type="caution">
    <text evidence="7">The sequence shown here is derived from an EMBL/GenBank/DDBJ whole genome shotgun (WGS) entry which is preliminary data.</text>
</comment>
<evidence type="ECO:0000313" key="7">
    <source>
        <dbReference type="EMBL" id="EEF61987.1"/>
    </source>
</evidence>
<name>B9XE96_PEDPL</name>
<keyword evidence="5" id="KW-0732">Signal</keyword>
<dbReference type="NCBIfam" id="TIGR02603">
    <property type="entry name" value="CxxCH_TIGR02603"/>
    <property type="match status" value="1"/>
</dbReference>
<keyword evidence="3 4" id="KW-0408">Iron</keyword>
<dbReference type="GO" id="GO:0009055">
    <property type="term" value="F:electron transfer activity"/>
    <property type="evidence" value="ECO:0007669"/>
    <property type="project" value="InterPro"/>
</dbReference>
<evidence type="ECO:0000256" key="5">
    <source>
        <dbReference type="SAM" id="SignalP"/>
    </source>
</evidence>
<feature type="domain" description="Cytochrome c" evidence="6">
    <location>
        <begin position="1001"/>
        <end position="1138"/>
    </location>
</feature>
<keyword evidence="2 4" id="KW-0479">Metal-binding</keyword>
<dbReference type="InterPro" id="IPR011042">
    <property type="entry name" value="6-blade_b-propeller_TolB-like"/>
</dbReference>
<keyword evidence="8" id="KW-1185">Reference proteome</keyword>
<dbReference type="Pfam" id="PF13646">
    <property type="entry name" value="HEAT_2"/>
    <property type="match status" value="1"/>
</dbReference>